<dbReference type="AlphaFoldDB" id="A0AAD7JHP4"/>
<comment type="caution">
    <text evidence="2">The sequence shown here is derived from an EMBL/GenBank/DDBJ whole genome shotgun (WGS) entry which is preliminary data.</text>
</comment>
<evidence type="ECO:0000313" key="2">
    <source>
        <dbReference type="EMBL" id="KAJ7762769.1"/>
    </source>
</evidence>
<keyword evidence="3" id="KW-1185">Reference proteome</keyword>
<proteinExistence type="predicted"/>
<gene>
    <name evidence="2" type="ORF">DFH07DRAFT_770998</name>
</gene>
<evidence type="ECO:0000313" key="3">
    <source>
        <dbReference type="Proteomes" id="UP001215280"/>
    </source>
</evidence>
<dbReference type="Proteomes" id="UP001215280">
    <property type="component" value="Unassembled WGS sequence"/>
</dbReference>
<organism evidence="2 3">
    <name type="scientific">Mycena maculata</name>
    <dbReference type="NCBI Taxonomy" id="230809"/>
    <lineage>
        <taxon>Eukaryota</taxon>
        <taxon>Fungi</taxon>
        <taxon>Dikarya</taxon>
        <taxon>Basidiomycota</taxon>
        <taxon>Agaricomycotina</taxon>
        <taxon>Agaricomycetes</taxon>
        <taxon>Agaricomycetidae</taxon>
        <taxon>Agaricales</taxon>
        <taxon>Marasmiineae</taxon>
        <taxon>Mycenaceae</taxon>
        <taxon>Mycena</taxon>
    </lineage>
</organism>
<dbReference type="EMBL" id="JARJLG010000042">
    <property type="protein sequence ID" value="KAJ7762769.1"/>
    <property type="molecule type" value="Genomic_DNA"/>
</dbReference>
<feature type="region of interest" description="Disordered" evidence="1">
    <location>
        <begin position="226"/>
        <end position="254"/>
    </location>
</feature>
<protein>
    <submittedName>
        <fullName evidence="2">Uncharacterized protein</fullName>
    </submittedName>
</protein>
<evidence type="ECO:0000256" key="1">
    <source>
        <dbReference type="SAM" id="MobiDB-lite"/>
    </source>
</evidence>
<feature type="compositionally biased region" description="Basic and acidic residues" evidence="1">
    <location>
        <begin position="239"/>
        <end position="250"/>
    </location>
</feature>
<accession>A0AAD7JHP4</accession>
<reference evidence="2" key="1">
    <citation type="submission" date="2023-03" db="EMBL/GenBank/DDBJ databases">
        <title>Massive genome expansion in bonnet fungi (Mycena s.s.) driven by repeated elements and novel gene families across ecological guilds.</title>
        <authorList>
            <consortium name="Lawrence Berkeley National Laboratory"/>
            <person name="Harder C.B."/>
            <person name="Miyauchi S."/>
            <person name="Viragh M."/>
            <person name="Kuo A."/>
            <person name="Thoen E."/>
            <person name="Andreopoulos B."/>
            <person name="Lu D."/>
            <person name="Skrede I."/>
            <person name="Drula E."/>
            <person name="Henrissat B."/>
            <person name="Morin E."/>
            <person name="Kohler A."/>
            <person name="Barry K."/>
            <person name="LaButti K."/>
            <person name="Morin E."/>
            <person name="Salamov A."/>
            <person name="Lipzen A."/>
            <person name="Mereny Z."/>
            <person name="Hegedus B."/>
            <person name="Baldrian P."/>
            <person name="Stursova M."/>
            <person name="Weitz H."/>
            <person name="Taylor A."/>
            <person name="Grigoriev I.V."/>
            <person name="Nagy L.G."/>
            <person name="Martin F."/>
            <person name="Kauserud H."/>
        </authorList>
    </citation>
    <scope>NUCLEOTIDE SEQUENCE</scope>
    <source>
        <strain evidence="2">CBHHK188m</strain>
    </source>
</reference>
<name>A0AAD7JHP4_9AGAR</name>
<sequence>MARHLLIRRLDLQRQFKDALDAVTKIQREIREKRAWLEIVDGWISCPPPPSPFPRSAVIIPADDSRLGVWINSTTEKDTYWFLTQAAVPCFMIQELGVDQKPANVCHSFVERTEVEGLLDPTKNPEDAIVHGDRLRDAVWSGEQPDRLGDASKVPESGELVMMHDEHVPWLCPPLVAGPNPKENQRAFTTFCEDVQQESEEPGKEKYAKRAPSCWMYKTGKPVPLFKGREARPPAVEQLPRKDNGAHEASDSSWAWTTGKANEEKDVLMGVNVTPLLEVDEDTVSLGELDESEAPTTVLRTLLGVMQENGPEQLRLWSTWPQPRKSTLPSPAGPEEPRFRLRALTAGNDIGLEPPPDRIGEHNTNAPPPLLVTFTVRTTTTGEADRGQDLLREIVLNPGPSRLLVEVLTRVREPPSTDLATERASSVELAAARILEVAVTASEESAMEVDGTEAPSLLGRLGDAVTCPSPLPDLLRWIADPEGEESAGFFERFGVGLEDRVGDPGKPRRRWKHRRAEKRLAKMEVMQAGLLEDTHSQSLLARLDPAPAHPTAGPAEPTDGEDLEYIRSCNKGPVKGYLAPKRQVTDSSSVLWTRGMRWLEPSPPSLQLARSPYSRPEAGALHKNIEKNNGSWEKLWRFLQK</sequence>